<reference evidence="1" key="2">
    <citation type="submission" date="2020-11" db="EMBL/GenBank/DDBJ databases">
        <authorList>
            <person name="McCartney M.A."/>
            <person name="Auch B."/>
            <person name="Kono T."/>
            <person name="Mallez S."/>
            <person name="Becker A."/>
            <person name="Gohl D.M."/>
            <person name="Silverstein K.A.T."/>
            <person name="Koren S."/>
            <person name="Bechman K.B."/>
            <person name="Herman A."/>
            <person name="Abrahante J.E."/>
            <person name="Garbe J."/>
        </authorList>
    </citation>
    <scope>NUCLEOTIDE SEQUENCE</scope>
    <source>
        <strain evidence="1">Duluth1</strain>
        <tissue evidence="1">Whole animal</tissue>
    </source>
</reference>
<evidence type="ECO:0000313" key="2">
    <source>
        <dbReference type="Proteomes" id="UP000828390"/>
    </source>
</evidence>
<organism evidence="1 2">
    <name type="scientific">Dreissena polymorpha</name>
    <name type="common">Zebra mussel</name>
    <name type="synonym">Mytilus polymorpha</name>
    <dbReference type="NCBI Taxonomy" id="45954"/>
    <lineage>
        <taxon>Eukaryota</taxon>
        <taxon>Metazoa</taxon>
        <taxon>Spiralia</taxon>
        <taxon>Lophotrochozoa</taxon>
        <taxon>Mollusca</taxon>
        <taxon>Bivalvia</taxon>
        <taxon>Autobranchia</taxon>
        <taxon>Heteroconchia</taxon>
        <taxon>Euheterodonta</taxon>
        <taxon>Imparidentia</taxon>
        <taxon>Neoheterodontei</taxon>
        <taxon>Myida</taxon>
        <taxon>Dreissenoidea</taxon>
        <taxon>Dreissenidae</taxon>
        <taxon>Dreissena</taxon>
    </lineage>
</organism>
<proteinExistence type="predicted"/>
<reference evidence="1" key="1">
    <citation type="journal article" date="2019" name="bioRxiv">
        <title>The Genome of the Zebra Mussel, Dreissena polymorpha: A Resource for Invasive Species Research.</title>
        <authorList>
            <person name="McCartney M.A."/>
            <person name="Auch B."/>
            <person name="Kono T."/>
            <person name="Mallez S."/>
            <person name="Zhang Y."/>
            <person name="Obille A."/>
            <person name="Becker A."/>
            <person name="Abrahante J.E."/>
            <person name="Garbe J."/>
            <person name="Badalamenti J.P."/>
            <person name="Herman A."/>
            <person name="Mangelson H."/>
            <person name="Liachko I."/>
            <person name="Sullivan S."/>
            <person name="Sone E.D."/>
            <person name="Koren S."/>
            <person name="Silverstein K.A.T."/>
            <person name="Beckman K.B."/>
            <person name="Gohl D.M."/>
        </authorList>
    </citation>
    <scope>NUCLEOTIDE SEQUENCE</scope>
    <source>
        <strain evidence="1">Duluth1</strain>
        <tissue evidence="1">Whole animal</tissue>
    </source>
</reference>
<dbReference type="AlphaFoldDB" id="A0A9D4IAR6"/>
<keyword evidence="2" id="KW-1185">Reference proteome</keyword>
<sequence length="51" mass="5760">MQDILKTALSEDEELQYFRVDTVSMKAGNKLFTFHTSANRNCDKTSGLGFT</sequence>
<protein>
    <submittedName>
        <fullName evidence="1">Uncharacterized protein</fullName>
    </submittedName>
</protein>
<dbReference type="Proteomes" id="UP000828390">
    <property type="component" value="Unassembled WGS sequence"/>
</dbReference>
<comment type="caution">
    <text evidence="1">The sequence shown here is derived from an EMBL/GenBank/DDBJ whole genome shotgun (WGS) entry which is preliminary data.</text>
</comment>
<evidence type="ECO:0000313" key="1">
    <source>
        <dbReference type="EMBL" id="KAH3768351.1"/>
    </source>
</evidence>
<accession>A0A9D4IAR6</accession>
<dbReference type="EMBL" id="JAIWYP010000009">
    <property type="protein sequence ID" value="KAH3768351.1"/>
    <property type="molecule type" value="Genomic_DNA"/>
</dbReference>
<gene>
    <name evidence="1" type="ORF">DPMN_169563</name>
</gene>
<name>A0A9D4IAR6_DREPO</name>